<dbReference type="NCBIfam" id="NF040570">
    <property type="entry name" value="guided_TnpB"/>
    <property type="match status" value="1"/>
</dbReference>
<dbReference type="Proteomes" id="UP000006818">
    <property type="component" value="Chromosome"/>
</dbReference>
<dbReference type="Proteomes" id="UP000006818">
    <property type="component" value="Plasmid pYN01"/>
</dbReference>
<keyword evidence="3" id="KW-0238">DNA-binding</keyword>
<evidence type="ECO:0000259" key="5">
    <source>
        <dbReference type="Pfam" id="PF01385"/>
    </source>
</evidence>
<dbReference type="HOGENOM" id="CLU_032903_3_4_2"/>
<dbReference type="InterPro" id="IPR001959">
    <property type="entry name" value="Transposase"/>
</dbReference>
<sequence>MSKSLRLKSFQPEEEYVYLTYSLKNNKKVKSKILLENYKHLLQKALDWLWERTKIERKEVKKGKKIFAKVKVTLPKKKEVYKVLRDELEKVNNLASHYVDKAINDAYSILNSWRRRAEKGQASLRKPRLKKVYVRVKSTLRKVEGESVRITVRPYEYVTFSWSHKWFSRRVEGLELGEPVIKEDKVHLPFRYKLPWFTPLDFLSIDSNLYTLDAYDGEKFVTFSLKELYSLKFGMELKRSKIQSFASKHGRKGKVLLRKYSHRERNRVLDYVHKFVNKLLGMYPLTMFAVEKLNKQSMFQDADDKLSKKVSRTVWRTIHRVLKYKAPLYGSFVKEVNPHLTSKSCPRCGWVSRKVGRIFKCERCGFTLDRQLNASLNIYLKMCGFPHLFLTPTGSRWIGVIPLKGRRGMNGALPRDSGEAQGLRIGYKFMKIQ</sequence>
<dbReference type="GO" id="GO:0003677">
    <property type="term" value="F:DNA binding"/>
    <property type="evidence" value="ECO:0007669"/>
    <property type="project" value="UniProtKB-KW"/>
</dbReference>
<dbReference type="GeneID" id="7811167"/>
<dbReference type="EMBL" id="CP001404">
    <property type="protein sequence ID" value="ACP49334.1"/>
    <property type="molecule type" value="Genomic_DNA"/>
</dbReference>
<evidence type="ECO:0000313" key="8">
    <source>
        <dbReference type="EMBL" id="ACP50068.1"/>
    </source>
</evidence>
<evidence type="ECO:0000259" key="6">
    <source>
        <dbReference type="Pfam" id="PF07282"/>
    </source>
</evidence>
<dbReference type="InterPro" id="IPR010095">
    <property type="entry name" value="Cas12f1-like_TNB"/>
</dbReference>
<dbReference type="NCBIfam" id="TIGR01766">
    <property type="entry name" value="IS200/IS605 family accessory protein TnpB-like domain"/>
    <property type="match status" value="1"/>
</dbReference>
<keyword evidence="8" id="KW-0614">Plasmid</keyword>
<evidence type="ECO:0000256" key="2">
    <source>
        <dbReference type="ARBA" id="ARBA00022578"/>
    </source>
</evidence>
<dbReference type="KEGG" id="sin:YN1551_2362"/>
<gene>
    <name evidence="7" type="ordered locus">YN1551_2362</name>
    <name evidence="8" type="ordered locus">YN1551_3193</name>
</gene>
<proteinExistence type="inferred from homology"/>
<reference evidence="7 9" key="1">
    <citation type="journal article" date="2009" name="Proc. Natl. Acad. Sci. U.S.A.">
        <title>Biogeography of the Sulfolobus islandicus pan-genome.</title>
        <authorList>
            <person name="Reno M.L."/>
            <person name="Held N.L."/>
            <person name="Fields C.J."/>
            <person name="Burke P.V."/>
            <person name="Whitaker R.J."/>
        </authorList>
    </citation>
    <scope>NUCLEOTIDE SEQUENCE [LARGE SCALE GENOMIC DNA]</scope>
    <source>
        <strain evidence="8">pYN01</strain>
        <strain evidence="7">Y.N.15.51</strain>
        <strain evidence="9">Y.N.15.51 / Yellowstone #2</strain>
        <plasmid evidence="9">Plasmid pYN01</plasmid>
        <plasmid evidence="8">pYN01</plasmid>
    </source>
</reference>
<feature type="domain" description="Cas12f1-like TNB" evidence="6">
    <location>
        <begin position="315"/>
        <end position="378"/>
    </location>
</feature>
<keyword evidence="2" id="KW-0815">Transposition</keyword>
<evidence type="ECO:0000313" key="9">
    <source>
        <dbReference type="Proteomes" id="UP000006818"/>
    </source>
</evidence>
<evidence type="ECO:0000256" key="3">
    <source>
        <dbReference type="ARBA" id="ARBA00023125"/>
    </source>
</evidence>
<dbReference type="Pfam" id="PF07282">
    <property type="entry name" value="Cas12f1-like_TNB"/>
    <property type="match status" value="1"/>
</dbReference>
<dbReference type="KEGG" id="sin:YN1551_3193"/>
<dbReference type="AlphaFoldDB" id="C3NK91"/>
<keyword evidence="4" id="KW-0233">DNA recombination</keyword>
<protein>
    <submittedName>
        <fullName evidence="7">Transposase, IS605 OrfB family</fullName>
    </submittedName>
</protein>
<evidence type="ECO:0000256" key="1">
    <source>
        <dbReference type="ARBA" id="ARBA00008761"/>
    </source>
</evidence>
<dbReference type="Pfam" id="PF01385">
    <property type="entry name" value="OrfB_IS605"/>
    <property type="match status" value="1"/>
</dbReference>
<dbReference type="GO" id="GO:0006310">
    <property type="term" value="P:DNA recombination"/>
    <property type="evidence" value="ECO:0007669"/>
    <property type="project" value="UniProtKB-KW"/>
</dbReference>
<dbReference type="GO" id="GO:0032196">
    <property type="term" value="P:transposition"/>
    <property type="evidence" value="ECO:0007669"/>
    <property type="project" value="UniProtKB-KW"/>
</dbReference>
<organism evidence="7 9">
    <name type="scientific">Saccharolobus islandicus (strain Y.N.15.51 / Yellowstone #2)</name>
    <name type="common">Sulfolobus islandicus</name>
    <dbReference type="NCBI Taxonomy" id="419942"/>
    <lineage>
        <taxon>Archaea</taxon>
        <taxon>Thermoproteota</taxon>
        <taxon>Thermoprotei</taxon>
        <taxon>Sulfolobales</taxon>
        <taxon>Sulfolobaceae</taxon>
        <taxon>Saccharolobus</taxon>
    </lineage>
</organism>
<evidence type="ECO:0000256" key="4">
    <source>
        <dbReference type="ARBA" id="ARBA00023172"/>
    </source>
</evidence>
<comment type="similarity">
    <text evidence="1">In the C-terminal section; belongs to the transposase 35 family.</text>
</comment>
<feature type="domain" description="Probable transposase IS891/IS1136/IS1341" evidence="5">
    <location>
        <begin position="195"/>
        <end position="300"/>
    </location>
</feature>
<dbReference type="EMBL" id="CP001405">
    <property type="protein sequence ID" value="ACP50068.1"/>
    <property type="molecule type" value="Genomic_DNA"/>
</dbReference>
<name>C3NK91_SACI1</name>
<dbReference type="RefSeq" id="WP_012717887.1">
    <property type="nucleotide sequence ID" value="NC_012623.1"/>
</dbReference>
<geneLocation type="plasmid" evidence="8 9">
    <name>pYN01</name>
</geneLocation>
<evidence type="ECO:0000313" key="7">
    <source>
        <dbReference type="EMBL" id="ACP49334.1"/>
    </source>
</evidence>
<accession>C3NK91</accession>